<dbReference type="EMBL" id="BMMT01000008">
    <property type="protein sequence ID" value="GGI87861.1"/>
    <property type="molecule type" value="Genomic_DNA"/>
</dbReference>
<dbReference type="Proteomes" id="UP000597989">
    <property type="component" value="Unassembled WGS sequence"/>
</dbReference>
<dbReference type="InterPro" id="IPR029479">
    <property type="entry name" value="Nitroreductase"/>
</dbReference>
<gene>
    <name evidence="3" type="ORF">GCM10011581_26170</name>
</gene>
<reference evidence="3 4" key="1">
    <citation type="journal article" date="2014" name="Int. J. Syst. Evol. Microbiol.">
        <title>Complete genome sequence of Corynebacterium casei LMG S-19264T (=DSM 44701T), isolated from a smear-ripened cheese.</title>
        <authorList>
            <consortium name="US DOE Joint Genome Institute (JGI-PGF)"/>
            <person name="Walter F."/>
            <person name="Albersmeier A."/>
            <person name="Kalinowski J."/>
            <person name="Ruckert C."/>
        </authorList>
    </citation>
    <scope>NUCLEOTIDE SEQUENCE [LARGE SCALE GENOMIC DNA]</scope>
    <source>
        <strain evidence="3 4">CGMCC 4.7206</strain>
    </source>
</reference>
<feature type="region of interest" description="Disordered" evidence="1">
    <location>
        <begin position="195"/>
        <end position="226"/>
    </location>
</feature>
<dbReference type="PANTHER" id="PTHR23026:SF123">
    <property type="entry name" value="NAD(P)H NITROREDUCTASE RV3131-RELATED"/>
    <property type="match status" value="1"/>
</dbReference>
<evidence type="ECO:0000313" key="4">
    <source>
        <dbReference type="Proteomes" id="UP000597989"/>
    </source>
</evidence>
<feature type="region of interest" description="Disordered" evidence="1">
    <location>
        <begin position="299"/>
        <end position="324"/>
    </location>
</feature>
<accession>A0A917NDQ4</accession>
<dbReference type="GO" id="GO:0016491">
    <property type="term" value="F:oxidoreductase activity"/>
    <property type="evidence" value="ECO:0007669"/>
    <property type="project" value="InterPro"/>
</dbReference>
<organism evidence="3 4">
    <name type="scientific">Saccharopolyspora thermophila</name>
    <dbReference type="NCBI Taxonomy" id="89367"/>
    <lineage>
        <taxon>Bacteria</taxon>
        <taxon>Bacillati</taxon>
        <taxon>Actinomycetota</taxon>
        <taxon>Actinomycetes</taxon>
        <taxon>Pseudonocardiales</taxon>
        <taxon>Pseudonocardiaceae</taxon>
        <taxon>Saccharopolyspora</taxon>
    </lineage>
</organism>
<evidence type="ECO:0000313" key="3">
    <source>
        <dbReference type="EMBL" id="GGI87861.1"/>
    </source>
</evidence>
<dbReference type="SUPFAM" id="SSF55469">
    <property type="entry name" value="FMN-dependent nitroreductase-like"/>
    <property type="match status" value="2"/>
</dbReference>
<dbReference type="PANTHER" id="PTHR23026">
    <property type="entry name" value="NADPH NITROREDUCTASE"/>
    <property type="match status" value="1"/>
</dbReference>
<dbReference type="NCBIfam" id="NF047509">
    <property type="entry name" value="Rv3131_FMN_oxido"/>
    <property type="match status" value="1"/>
</dbReference>
<dbReference type="AlphaFoldDB" id="A0A917NDQ4"/>
<comment type="caution">
    <text evidence="3">The sequence shown here is derived from an EMBL/GenBank/DDBJ whole genome shotgun (WGS) entry which is preliminary data.</text>
</comment>
<dbReference type="RefSeq" id="WP_188987623.1">
    <property type="nucleotide sequence ID" value="NZ_BMMT01000008.1"/>
</dbReference>
<evidence type="ECO:0000256" key="1">
    <source>
        <dbReference type="SAM" id="MobiDB-lite"/>
    </source>
</evidence>
<sequence>MQRFPAVFDLVPDQIEQAIRLAGRAPSLHNCQPWRFRVLPRVIEMHADPGRRLPVADPDDHELRLACGAALMNLRLALAHAGVRPIVSLLPPAATPTVLAEVRSAGHQRPEAEQIALYEAISDRRTQRQPFRPTAVPESKQHELVEAARVEGGFLHLVQPRERDAVEVLVRGAHRARMADPRFCAELATWAERTDVEAPAVPEPRSRSPQQDFAERATPPPAAPDAQPLLVVLGTCENSPEAELRAGQAMQRVWLTATARGLVAVALPEVVGLPETRAELRDLLGGAVHPQALLRIGYGTPSPAAPRRSADELLIDELPASNHS</sequence>
<dbReference type="InterPro" id="IPR050627">
    <property type="entry name" value="Nitroreductase/BluB"/>
</dbReference>
<dbReference type="InterPro" id="IPR000415">
    <property type="entry name" value="Nitroreductase-like"/>
</dbReference>
<protein>
    <recommendedName>
        <fullName evidence="2">Nitroreductase domain-containing protein</fullName>
    </recommendedName>
</protein>
<feature type="domain" description="Nitroreductase" evidence="2">
    <location>
        <begin position="121"/>
        <end position="298"/>
    </location>
</feature>
<dbReference type="Pfam" id="PF00881">
    <property type="entry name" value="Nitroreductase"/>
    <property type="match status" value="1"/>
</dbReference>
<proteinExistence type="predicted"/>
<name>A0A917NDQ4_9PSEU</name>
<evidence type="ECO:0000259" key="2">
    <source>
        <dbReference type="Pfam" id="PF00881"/>
    </source>
</evidence>
<dbReference type="Gene3D" id="3.40.109.10">
    <property type="entry name" value="NADH Oxidase"/>
    <property type="match status" value="2"/>
</dbReference>